<feature type="region of interest" description="Disordered" evidence="1">
    <location>
        <begin position="109"/>
        <end position="131"/>
    </location>
</feature>
<feature type="region of interest" description="Disordered" evidence="1">
    <location>
        <begin position="280"/>
        <end position="309"/>
    </location>
</feature>
<protein>
    <submittedName>
        <fullName evidence="2">Uncharacterized protein</fullName>
    </submittedName>
</protein>
<feature type="region of interest" description="Disordered" evidence="1">
    <location>
        <begin position="1"/>
        <end position="26"/>
    </location>
</feature>
<feature type="compositionally biased region" description="Low complexity" evidence="1">
    <location>
        <begin position="254"/>
        <end position="263"/>
    </location>
</feature>
<feature type="region of interest" description="Disordered" evidence="1">
    <location>
        <begin position="241"/>
        <end position="263"/>
    </location>
</feature>
<feature type="compositionally biased region" description="Low complexity" evidence="1">
    <location>
        <begin position="117"/>
        <end position="127"/>
    </location>
</feature>
<dbReference type="Proteomes" id="UP001066276">
    <property type="component" value="Chromosome 2_2"/>
</dbReference>
<gene>
    <name evidence="2" type="ORF">NDU88_001971</name>
</gene>
<comment type="caution">
    <text evidence="2">The sequence shown here is derived from an EMBL/GenBank/DDBJ whole genome shotgun (WGS) entry which is preliminary data.</text>
</comment>
<proteinExistence type="predicted"/>
<evidence type="ECO:0000313" key="2">
    <source>
        <dbReference type="EMBL" id="KAJ1192665.1"/>
    </source>
</evidence>
<dbReference type="EMBL" id="JANPWB010000004">
    <property type="protein sequence ID" value="KAJ1192665.1"/>
    <property type="molecule type" value="Genomic_DNA"/>
</dbReference>
<dbReference type="AlphaFoldDB" id="A0AAV7UU90"/>
<feature type="compositionally biased region" description="Basic and acidic residues" evidence="1">
    <location>
        <begin position="287"/>
        <end position="299"/>
    </location>
</feature>
<evidence type="ECO:0000313" key="3">
    <source>
        <dbReference type="Proteomes" id="UP001066276"/>
    </source>
</evidence>
<accession>A0AAV7UU90</accession>
<reference evidence="2" key="1">
    <citation type="journal article" date="2022" name="bioRxiv">
        <title>Sequencing and chromosome-scale assembly of the giantPleurodeles waltlgenome.</title>
        <authorList>
            <person name="Brown T."/>
            <person name="Elewa A."/>
            <person name="Iarovenko S."/>
            <person name="Subramanian E."/>
            <person name="Araus A.J."/>
            <person name="Petzold A."/>
            <person name="Susuki M."/>
            <person name="Suzuki K.-i.T."/>
            <person name="Hayashi T."/>
            <person name="Toyoda A."/>
            <person name="Oliveira C."/>
            <person name="Osipova E."/>
            <person name="Leigh N.D."/>
            <person name="Simon A."/>
            <person name="Yun M.H."/>
        </authorList>
    </citation>
    <scope>NUCLEOTIDE SEQUENCE</scope>
    <source>
        <strain evidence="2">20211129_DDA</strain>
        <tissue evidence="2">Liver</tissue>
    </source>
</reference>
<organism evidence="2 3">
    <name type="scientific">Pleurodeles waltl</name>
    <name type="common">Iberian ribbed newt</name>
    <dbReference type="NCBI Taxonomy" id="8319"/>
    <lineage>
        <taxon>Eukaryota</taxon>
        <taxon>Metazoa</taxon>
        <taxon>Chordata</taxon>
        <taxon>Craniata</taxon>
        <taxon>Vertebrata</taxon>
        <taxon>Euteleostomi</taxon>
        <taxon>Amphibia</taxon>
        <taxon>Batrachia</taxon>
        <taxon>Caudata</taxon>
        <taxon>Salamandroidea</taxon>
        <taxon>Salamandridae</taxon>
        <taxon>Pleurodelinae</taxon>
        <taxon>Pleurodeles</taxon>
    </lineage>
</organism>
<evidence type="ECO:0000256" key="1">
    <source>
        <dbReference type="SAM" id="MobiDB-lite"/>
    </source>
</evidence>
<feature type="compositionally biased region" description="Polar residues" evidence="1">
    <location>
        <begin position="1"/>
        <end position="11"/>
    </location>
</feature>
<sequence length="421" mass="45368">MAPKNTQSNRTKPGISEGRLPQSQPRILGAVSNAGTKTIFKSQGARGSKQSPQILDDGFGNGNKGIVHHGDGMTIPDMFKNPQPIMHSPLQIGKKTISTNLMHVQELEGRGDCNDGSAPSASSNSPSQVSDECSFDMTAASMDLTLTSLRVSALSSNSEDVLTVIEEGEHCTPQDPSLGRAIMPVQGSENRRCNKGVGPAHSSVREGLGTFGSAQLDVFNNRAENDTLGQTEVTENFFSLSDHSKDSEDPNAGSSTDSESFSSSILSTISMTGQSVMQCREGATEADLEKTKHAKTNEKRKNKKSVNRARAMSWDYTDTQQFQHKSDNVFKGPRDPVTDSVGDGAPPSLHLICQTMMVQHKQIQGDNKKARMASKQLQVAVSKITKTCLEIGERIAMIETRTSVLEAELGTVAQQSTMHES</sequence>
<keyword evidence="3" id="KW-1185">Reference proteome</keyword>
<name>A0AAV7UU90_PLEWA</name>